<dbReference type="InterPro" id="IPR005828">
    <property type="entry name" value="MFS_sugar_transport-like"/>
</dbReference>
<feature type="transmembrane region" description="Helical" evidence="8">
    <location>
        <begin position="293"/>
        <end position="314"/>
    </location>
</feature>
<feature type="transmembrane region" description="Helical" evidence="8">
    <location>
        <begin position="351"/>
        <end position="375"/>
    </location>
</feature>
<comment type="similarity">
    <text evidence="2">Belongs to the major facilitator superfamily. Sugar transporter (TC 2.A.1.1) family.</text>
</comment>
<feature type="transmembrane region" description="Helical" evidence="8">
    <location>
        <begin position="12"/>
        <end position="30"/>
    </location>
</feature>
<dbReference type="InterPro" id="IPR045263">
    <property type="entry name" value="GLUT"/>
</dbReference>
<evidence type="ECO:0008006" key="11">
    <source>
        <dbReference type="Google" id="ProtNLM"/>
    </source>
</evidence>
<evidence type="ECO:0000313" key="9">
    <source>
        <dbReference type="EMBL" id="WFD16315.1"/>
    </source>
</evidence>
<keyword evidence="5 8" id="KW-1133">Transmembrane helix</keyword>
<evidence type="ECO:0000256" key="8">
    <source>
        <dbReference type="SAM" id="Phobius"/>
    </source>
</evidence>
<accession>A0AAJ6CMG4</accession>
<protein>
    <recommendedName>
        <fullName evidence="11">Major facilitator superfamily (MFS) profile domain-containing protein</fullName>
    </recommendedName>
</protein>
<sequence>MSGTGMRRPPGWVCMVAWIVLAPFHFGYGVSELNALEKVWVCKPSTTTACLGMTEDDFGLATAMFTIGGTIASLLCAPAARYAYAGRRACLLMCASLALVSSLLLSSTTHTKMISMARLVYGLCAGIANVQTPLYLQELAPPAIRGAIGTLNQLAVVIGIFTAQLVGTWAVTWHHPWQRVPQVSAAVALLQLIVGYVWACESPGWLEGDGTALGVGSAAAAAQIRSRLGCTNGAYERVHAQDAPMLGAYERSPRTWARGIRIVVVTQVAQQLSGVNAIMYYSTGIMSRVLPHLAPFVGLLITLVNIVMTLPPLWLIDDARFGRRRLLLLSATSMGLCCFVLAWALMRSYAWLSSVSILLVMASFAVGLGPVPFVILPEVLPPSDVSLGSSIGLGLNWLTNIVVALSFQPLRRLLGTWDGQTGSLVFVVLGVLNLAFASLIRRMYTT</sequence>
<dbReference type="GO" id="GO:0016020">
    <property type="term" value="C:membrane"/>
    <property type="evidence" value="ECO:0007669"/>
    <property type="project" value="UniProtKB-SubCell"/>
</dbReference>
<dbReference type="SUPFAM" id="SSF103473">
    <property type="entry name" value="MFS general substrate transporter"/>
    <property type="match status" value="1"/>
</dbReference>
<keyword evidence="4 8" id="KW-0812">Transmembrane</keyword>
<proteinExistence type="inferred from homology"/>
<dbReference type="Proteomes" id="UP001217582">
    <property type="component" value="Chromosome 4"/>
</dbReference>
<feature type="transmembrane region" description="Helical" evidence="8">
    <location>
        <begin position="419"/>
        <end position="440"/>
    </location>
</feature>
<keyword evidence="3" id="KW-0813">Transport</keyword>
<dbReference type="InterPro" id="IPR036259">
    <property type="entry name" value="MFS_trans_sf"/>
</dbReference>
<dbReference type="Gene3D" id="1.20.1250.20">
    <property type="entry name" value="MFS general substrate transporter like domains"/>
    <property type="match status" value="1"/>
</dbReference>
<evidence type="ECO:0000256" key="2">
    <source>
        <dbReference type="ARBA" id="ARBA00010992"/>
    </source>
</evidence>
<dbReference type="EMBL" id="CP119919">
    <property type="protein sequence ID" value="WFD16315.1"/>
    <property type="molecule type" value="Genomic_DNA"/>
</dbReference>
<evidence type="ECO:0000313" key="10">
    <source>
        <dbReference type="Proteomes" id="UP001217582"/>
    </source>
</evidence>
<feature type="transmembrane region" description="Helical" evidence="8">
    <location>
        <begin position="119"/>
        <end position="136"/>
    </location>
</feature>
<feature type="transmembrane region" description="Helical" evidence="8">
    <location>
        <begin position="89"/>
        <end position="107"/>
    </location>
</feature>
<name>A0AAJ6CMG4_9BASI</name>
<evidence type="ECO:0000256" key="7">
    <source>
        <dbReference type="ARBA" id="ARBA00049119"/>
    </source>
</evidence>
<dbReference type="AlphaFoldDB" id="A0AAJ6CMG4"/>
<evidence type="ECO:0000256" key="3">
    <source>
        <dbReference type="ARBA" id="ARBA00022448"/>
    </source>
</evidence>
<comment type="subcellular location">
    <subcellularLocation>
        <location evidence="1">Membrane</location>
        <topology evidence="1">Multi-pass membrane protein</topology>
    </subcellularLocation>
</comment>
<feature type="transmembrane region" description="Helical" evidence="8">
    <location>
        <begin position="326"/>
        <end position="345"/>
    </location>
</feature>
<dbReference type="PANTHER" id="PTHR23503">
    <property type="entry name" value="SOLUTE CARRIER FAMILY 2"/>
    <property type="match status" value="1"/>
</dbReference>
<dbReference type="PROSITE" id="PS00217">
    <property type="entry name" value="SUGAR_TRANSPORT_2"/>
    <property type="match status" value="1"/>
</dbReference>
<evidence type="ECO:0000256" key="5">
    <source>
        <dbReference type="ARBA" id="ARBA00022989"/>
    </source>
</evidence>
<feature type="transmembrane region" description="Helical" evidence="8">
    <location>
        <begin position="58"/>
        <end position="77"/>
    </location>
</feature>
<organism evidence="9 10">
    <name type="scientific">Malassezia arunalokei</name>
    <dbReference type="NCBI Taxonomy" id="1514897"/>
    <lineage>
        <taxon>Eukaryota</taxon>
        <taxon>Fungi</taxon>
        <taxon>Dikarya</taxon>
        <taxon>Basidiomycota</taxon>
        <taxon>Ustilaginomycotina</taxon>
        <taxon>Malasseziomycetes</taxon>
        <taxon>Malasseziales</taxon>
        <taxon>Malasseziaceae</taxon>
        <taxon>Malassezia</taxon>
    </lineage>
</organism>
<comment type="catalytic activity">
    <reaction evidence="7">
        <text>myo-inositol(out) + H(+)(out) = myo-inositol(in) + H(+)(in)</text>
        <dbReference type="Rhea" id="RHEA:60364"/>
        <dbReference type="ChEBI" id="CHEBI:15378"/>
        <dbReference type="ChEBI" id="CHEBI:17268"/>
    </reaction>
</comment>
<gene>
    <name evidence="9" type="ORF">MARU1_002349</name>
</gene>
<dbReference type="InterPro" id="IPR003663">
    <property type="entry name" value="Sugar/inositol_transpt"/>
</dbReference>
<reference evidence="9 10" key="1">
    <citation type="submission" date="2023-03" db="EMBL/GenBank/DDBJ databases">
        <title>Mating type loci evolution in Malassezia.</title>
        <authorList>
            <person name="Coelho M.A."/>
        </authorList>
    </citation>
    <scope>NUCLEOTIDE SEQUENCE [LARGE SCALE GENOMIC DNA]</scope>
    <source>
        <strain evidence="9 10">CBS 13387</strain>
    </source>
</reference>
<dbReference type="Pfam" id="PF00083">
    <property type="entry name" value="Sugar_tr"/>
    <property type="match status" value="1"/>
</dbReference>
<dbReference type="GO" id="GO:0015149">
    <property type="term" value="F:hexose transmembrane transporter activity"/>
    <property type="evidence" value="ECO:0007669"/>
    <property type="project" value="TreeGrafter"/>
</dbReference>
<evidence type="ECO:0000256" key="1">
    <source>
        <dbReference type="ARBA" id="ARBA00004141"/>
    </source>
</evidence>
<evidence type="ECO:0000256" key="4">
    <source>
        <dbReference type="ARBA" id="ARBA00022692"/>
    </source>
</evidence>
<dbReference type="PRINTS" id="PR00171">
    <property type="entry name" value="SUGRTRNSPORT"/>
</dbReference>
<evidence type="ECO:0000256" key="6">
    <source>
        <dbReference type="ARBA" id="ARBA00023136"/>
    </source>
</evidence>
<keyword evidence="10" id="KW-1185">Reference proteome</keyword>
<feature type="transmembrane region" description="Helical" evidence="8">
    <location>
        <begin position="148"/>
        <end position="171"/>
    </location>
</feature>
<keyword evidence="6 8" id="KW-0472">Membrane</keyword>
<dbReference type="InterPro" id="IPR005829">
    <property type="entry name" value="Sugar_transporter_CS"/>
</dbReference>
<dbReference type="PANTHER" id="PTHR23503:SF8">
    <property type="entry name" value="FACILITATED GLUCOSE TRANSPORTER PROTEIN 1"/>
    <property type="match status" value="1"/>
</dbReference>